<keyword evidence="2" id="KW-1185">Reference proteome</keyword>
<dbReference type="RefSeq" id="WP_093670121.1">
    <property type="nucleotide sequence ID" value="NZ_FOOY01000004.1"/>
</dbReference>
<gene>
    <name evidence="1" type="ORF">SAMN02982927_00708</name>
</gene>
<accession>A0A1I2P4E6</accession>
<name>A0A1I2P4E6_9BACL</name>
<dbReference type="OrthoDB" id="9855921at2"/>
<protein>
    <submittedName>
        <fullName evidence="1">Uncharacterized protein</fullName>
    </submittedName>
</protein>
<dbReference type="EMBL" id="FOOY01000004">
    <property type="protein sequence ID" value="SFG10954.1"/>
    <property type="molecule type" value="Genomic_DNA"/>
</dbReference>
<organism evidence="1 2">
    <name type="scientific">Sporolactobacillus nakayamae</name>
    <dbReference type="NCBI Taxonomy" id="269670"/>
    <lineage>
        <taxon>Bacteria</taxon>
        <taxon>Bacillati</taxon>
        <taxon>Bacillota</taxon>
        <taxon>Bacilli</taxon>
        <taxon>Bacillales</taxon>
        <taxon>Sporolactobacillaceae</taxon>
        <taxon>Sporolactobacillus</taxon>
    </lineage>
</organism>
<dbReference type="Proteomes" id="UP000198752">
    <property type="component" value="Unassembled WGS sequence"/>
</dbReference>
<evidence type="ECO:0000313" key="2">
    <source>
        <dbReference type="Proteomes" id="UP000198752"/>
    </source>
</evidence>
<evidence type="ECO:0000313" key="1">
    <source>
        <dbReference type="EMBL" id="SFG10954.1"/>
    </source>
</evidence>
<dbReference type="AlphaFoldDB" id="A0A1I2P4E6"/>
<proteinExistence type="predicted"/>
<sequence length="78" mass="9123">MKIYNIEQVLDEGLVTEWEIQHLSDGLKSKVYESRNKVGMTWISGQWWDVFKITDPVLDFICVCMETRLQLIESASNN</sequence>
<reference evidence="2" key="1">
    <citation type="submission" date="2016-10" db="EMBL/GenBank/DDBJ databases">
        <authorList>
            <person name="Varghese N."/>
            <person name="Submissions S."/>
        </authorList>
    </citation>
    <scope>NUCLEOTIDE SEQUENCE [LARGE SCALE GENOMIC DNA]</scope>
    <source>
        <strain evidence="2">ATCC 700379</strain>
    </source>
</reference>